<comment type="caution">
    <text evidence="3">The sequence shown here is derived from an EMBL/GenBank/DDBJ whole genome shotgun (WGS) entry which is preliminary data.</text>
</comment>
<name>A0A8H3HM01_9AGAM</name>
<dbReference type="OrthoDB" id="10411222at2759"/>
<proteinExistence type="predicted"/>
<evidence type="ECO:0000313" key="3">
    <source>
        <dbReference type="EMBL" id="CAE6524516.1"/>
    </source>
</evidence>
<dbReference type="Proteomes" id="UP000663831">
    <property type="component" value="Unassembled WGS sequence"/>
</dbReference>
<organism evidence="3 4">
    <name type="scientific">Rhizoctonia solani</name>
    <dbReference type="NCBI Taxonomy" id="456999"/>
    <lineage>
        <taxon>Eukaryota</taxon>
        <taxon>Fungi</taxon>
        <taxon>Dikarya</taxon>
        <taxon>Basidiomycota</taxon>
        <taxon>Agaricomycotina</taxon>
        <taxon>Agaricomycetes</taxon>
        <taxon>Cantharellales</taxon>
        <taxon>Ceratobasidiaceae</taxon>
        <taxon>Rhizoctonia</taxon>
    </lineage>
</organism>
<feature type="region of interest" description="Disordered" evidence="1">
    <location>
        <begin position="1"/>
        <end position="20"/>
    </location>
</feature>
<reference evidence="3" key="1">
    <citation type="submission" date="2021-01" db="EMBL/GenBank/DDBJ databases">
        <authorList>
            <person name="Kaushik A."/>
        </authorList>
    </citation>
    <scope>NUCLEOTIDE SEQUENCE</scope>
    <source>
        <strain evidence="3">AG3-1AP</strain>
    </source>
</reference>
<feature type="compositionally biased region" description="Polar residues" evidence="1">
    <location>
        <begin position="1"/>
        <end position="18"/>
    </location>
</feature>
<dbReference type="AlphaFoldDB" id="A0A8H3HM01"/>
<dbReference type="InterPro" id="IPR036322">
    <property type="entry name" value="WD40_repeat_dom_sf"/>
</dbReference>
<sequence length="517" mass="57313">MFQHPSVSSEAASVTTPSAIDPFSDSSAEAIVEAIPDPLTDGPLAVSLDDGAPLGALGDYALVFEHPEPTLQGNVKTAISTSGTYLVSIADTDNVSILDVKGNRHVGRLNFESNGSRVSAVCWFSDNEILLGTFVGQVFAARILKDQTPCPESKQIVDIALLLHRTRETIVDLAYDPTSSLLAYIHTNVLLVLYAQPNRPYTFKHPLFARIPSYFNGDIWEYLSVFIVGHDTKYVLVGAKQGFVIWTMQSDTQSITWHGFETFEITNFAVSPDLSYICGSSVDSTIHIWPMGPSGPAFDQVRTFCMSDSLPNGLLTSLHFVSDIVTPPLVALTNRIIAVDIYGYLHLALSNGERIDTTRIGSSGSNPYQIHCVQSYDNMIYLTVEGPNFKYRTMAFTNNHHTLNKFLDLHRNIQSTLGDDISCKRTEQQVKAPVVRQPVQKVKTFCAQASDKKSISKPSQKSYLTTELVLLLRLIFWGYIVLSLAGFAIAIHIYSHKAYVSYNYKNNRFNFNALVFL</sequence>
<keyword evidence="2" id="KW-0812">Transmembrane</keyword>
<keyword evidence="2" id="KW-0472">Membrane</keyword>
<evidence type="ECO:0000256" key="2">
    <source>
        <dbReference type="SAM" id="Phobius"/>
    </source>
</evidence>
<protein>
    <submittedName>
        <fullName evidence="3">Uncharacterized protein</fullName>
    </submittedName>
</protein>
<feature type="transmembrane region" description="Helical" evidence="2">
    <location>
        <begin position="470"/>
        <end position="494"/>
    </location>
</feature>
<dbReference type="Gene3D" id="2.130.10.10">
    <property type="entry name" value="YVTN repeat-like/Quinoprotein amine dehydrogenase"/>
    <property type="match status" value="1"/>
</dbReference>
<accession>A0A8H3HM01</accession>
<dbReference type="InterPro" id="IPR015943">
    <property type="entry name" value="WD40/YVTN_repeat-like_dom_sf"/>
</dbReference>
<dbReference type="EMBL" id="CAJMWV010006788">
    <property type="protein sequence ID" value="CAE6524516.1"/>
    <property type="molecule type" value="Genomic_DNA"/>
</dbReference>
<evidence type="ECO:0000256" key="1">
    <source>
        <dbReference type="SAM" id="MobiDB-lite"/>
    </source>
</evidence>
<keyword evidence="2" id="KW-1133">Transmembrane helix</keyword>
<dbReference type="SUPFAM" id="SSF50978">
    <property type="entry name" value="WD40 repeat-like"/>
    <property type="match status" value="1"/>
</dbReference>
<gene>
    <name evidence="3" type="ORF">RDB_LOCUS149294</name>
</gene>
<evidence type="ECO:0000313" key="4">
    <source>
        <dbReference type="Proteomes" id="UP000663831"/>
    </source>
</evidence>